<evidence type="ECO:0000313" key="3">
    <source>
        <dbReference type="EMBL" id="CDP37615.1"/>
    </source>
</evidence>
<feature type="compositionally biased region" description="Basic and acidic residues" evidence="1">
    <location>
        <begin position="235"/>
        <end position="248"/>
    </location>
</feature>
<feature type="compositionally biased region" description="Low complexity" evidence="1">
    <location>
        <begin position="188"/>
        <end position="204"/>
    </location>
</feature>
<feature type="compositionally biased region" description="Low complexity" evidence="1">
    <location>
        <begin position="249"/>
        <end position="265"/>
    </location>
</feature>
<organism evidence="3">
    <name type="scientific">Blastobotrys adeninivorans</name>
    <name type="common">Yeast</name>
    <name type="synonym">Arxula adeninivorans</name>
    <dbReference type="NCBI Taxonomy" id="409370"/>
    <lineage>
        <taxon>Eukaryota</taxon>
        <taxon>Fungi</taxon>
        <taxon>Dikarya</taxon>
        <taxon>Ascomycota</taxon>
        <taxon>Saccharomycotina</taxon>
        <taxon>Dipodascomycetes</taxon>
        <taxon>Dipodascales</taxon>
        <taxon>Trichomonascaceae</taxon>
        <taxon>Blastobotrys</taxon>
    </lineage>
</organism>
<feature type="transmembrane region" description="Helical" evidence="2">
    <location>
        <begin position="468"/>
        <end position="486"/>
    </location>
</feature>
<feature type="compositionally biased region" description="Polar residues" evidence="1">
    <location>
        <begin position="44"/>
        <end position="57"/>
    </location>
</feature>
<evidence type="ECO:0000256" key="1">
    <source>
        <dbReference type="SAM" id="MobiDB-lite"/>
    </source>
</evidence>
<name>A0A060T927_BLAAD</name>
<proteinExistence type="predicted"/>
<dbReference type="AlphaFoldDB" id="A0A060T927"/>
<reference evidence="3" key="2">
    <citation type="submission" date="2014-06" db="EMBL/GenBank/DDBJ databases">
        <title>The complete genome of Blastobotrys (Arxula) adeninivorans LS3 - a yeast of biotechnological interest.</title>
        <authorList>
            <person name="Kunze G."/>
            <person name="Gaillardin C."/>
            <person name="Czernicka M."/>
            <person name="Durrens P."/>
            <person name="Martin T."/>
            <person name="Boer E."/>
            <person name="Gabaldon T."/>
            <person name="Cruz J."/>
            <person name="Talla E."/>
            <person name="Marck C."/>
            <person name="Goffeau A."/>
            <person name="Barbe V."/>
            <person name="Baret P."/>
            <person name="Baronian K."/>
            <person name="Beier S."/>
            <person name="Bleykasten C."/>
            <person name="Bode R."/>
            <person name="Casaregola S."/>
            <person name="Despons L."/>
            <person name="Fairhead C."/>
            <person name="Giersberg M."/>
            <person name="Gierski P."/>
            <person name="Hahnel U."/>
            <person name="Hartmann A."/>
            <person name="Jankowska D."/>
            <person name="Jubin C."/>
            <person name="Jung P."/>
            <person name="Lafontaine I."/>
            <person name="Leh-Louis V."/>
            <person name="Lemaire M."/>
            <person name="Marcet-Houben M."/>
            <person name="Mascher M."/>
            <person name="Morel G."/>
            <person name="Richard G.-F."/>
            <person name="Riechen J."/>
            <person name="Sacerdot C."/>
            <person name="Sarkar A."/>
            <person name="Savel G."/>
            <person name="Schacherer J."/>
            <person name="Sherman D."/>
            <person name="Straub M.-L."/>
            <person name="Stein N."/>
            <person name="Thierry A."/>
            <person name="Trautwein-Schult A."/>
            <person name="Westhof E."/>
            <person name="Worch S."/>
            <person name="Dujon B."/>
            <person name="Souciet J.-L."/>
            <person name="Wincker P."/>
            <person name="Scholz U."/>
            <person name="Neuveglise N."/>
        </authorList>
    </citation>
    <scope>NUCLEOTIDE SEQUENCE</scope>
    <source>
        <strain evidence="3">LS3</strain>
    </source>
</reference>
<dbReference type="EMBL" id="HG937694">
    <property type="protein sequence ID" value="CDP37615.1"/>
    <property type="molecule type" value="Genomic_DNA"/>
</dbReference>
<sequence length="554" mass="63035">MAVVELIGPHRRSRTVRGRANSSNVAQEPRQDLPYTSRAESIRVAQSSQSDGKSSWTLYCVSPEPSPEPTMDDKSVDYYDAEYDYDEDRFGSNQVSYHYGPVSDDGPMDSSEIERQALIDRQAREAASPYETPEQVRRRLKRMSNPYDAYMASYYHMNPGHKLTKDKSRDNGSQGAQPPNSEPKEEQVQLQPQQAPQGQQVPQIQEPPPPPLQPQQQQQQQQSNRRSFFTRSPKQRPDDLLRRIKQHDQQQQQQQLQPQQQQGMQVSPKMSPKLSPNMTPKQVTPVPAADSKPPAPAPVPRVRDAEAVALAAAAGGKGVPSTKRETIPMPMDGEFDNSGTQAPPPPPGQDPDTMNVHPPRSFWSYLRDWYDDHRRPRWAPGQDPFGPDPVMADSMSTMSRHPSMYSSSRSRRRWGRGYNRYGARSMARGGYPNNGAYPHKSWGPSGWNWNAWNWQQYNYLGPMGFIKLPAYILYSLSFWLPWLYVLRLPLDYFRHSRYMFMVDFVAWLELFAVLITGYVFVGVMEVVLSIVKAICSPAIFIVELIFGRNGAKNG</sequence>
<feature type="compositionally biased region" description="Polar residues" evidence="1">
    <location>
        <begin position="223"/>
        <end position="232"/>
    </location>
</feature>
<feature type="transmembrane region" description="Helical" evidence="2">
    <location>
        <begin position="498"/>
        <end position="520"/>
    </location>
</feature>
<feature type="region of interest" description="Disordered" evidence="1">
    <location>
        <begin position="1"/>
        <end position="75"/>
    </location>
</feature>
<evidence type="ECO:0000256" key="2">
    <source>
        <dbReference type="SAM" id="Phobius"/>
    </source>
</evidence>
<feature type="region of interest" description="Disordered" evidence="1">
    <location>
        <begin position="158"/>
        <end position="300"/>
    </location>
</feature>
<gene>
    <name evidence="3" type="ORF">GNLVRS02_ARAD1D15510g</name>
</gene>
<protein>
    <submittedName>
        <fullName evidence="3">ARAD1D15510p</fullName>
    </submittedName>
</protein>
<keyword evidence="2" id="KW-0812">Transmembrane</keyword>
<keyword evidence="2" id="KW-1133">Transmembrane helix</keyword>
<accession>A0A060T927</accession>
<feature type="region of interest" description="Disordered" evidence="1">
    <location>
        <begin position="313"/>
        <end position="355"/>
    </location>
</feature>
<reference evidence="3" key="1">
    <citation type="submission" date="2014-02" db="EMBL/GenBank/DDBJ databases">
        <authorList>
            <person name="Genoscope - CEA"/>
        </authorList>
    </citation>
    <scope>NUCLEOTIDE SEQUENCE</scope>
    <source>
        <strain evidence="3">LS3</strain>
    </source>
</reference>
<feature type="transmembrane region" description="Helical" evidence="2">
    <location>
        <begin position="526"/>
        <end position="546"/>
    </location>
</feature>
<keyword evidence="2" id="KW-0472">Membrane</keyword>